<dbReference type="GeneID" id="20040072"/>
<dbReference type="EMBL" id="KI965488">
    <property type="protein sequence ID" value="EUD64850.1"/>
    <property type="molecule type" value="Genomic_DNA"/>
</dbReference>
<evidence type="ECO:0000313" key="2">
    <source>
        <dbReference type="Proteomes" id="UP000030640"/>
    </source>
</evidence>
<dbReference type="AlphaFoldDB" id="W6ZZW9"/>
<sequence length="70" mass="7998">MLLLKRDEVLMEENMYGALHILENINVENSKFSCAVGSTVQCFHDINGIKDERNWKSTRTFLVSSHVLDG</sequence>
<protein>
    <submittedName>
        <fullName evidence="1">Uncharacterized protein</fullName>
    </submittedName>
</protein>
<keyword evidence="2" id="KW-1185">Reference proteome</keyword>
<name>W6ZZW9_9APIC</name>
<dbReference type="VEuPathDB" id="PlasmoDB:C922_04798"/>
<proteinExistence type="predicted"/>
<gene>
    <name evidence="1" type="ORF">C922_04798</name>
</gene>
<evidence type="ECO:0000313" key="1">
    <source>
        <dbReference type="EMBL" id="EUD64850.1"/>
    </source>
</evidence>
<organism evidence="1 2">
    <name type="scientific">Plasmodium inui San Antonio 1</name>
    <dbReference type="NCBI Taxonomy" id="1237626"/>
    <lineage>
        <taxon>Eukaryota</taxon>
        <taxon>Sar</taxon>
        <taxon>Alveolata</taxon>
        <taxon>Apicomplexa</taxon>
        <taxon>Aconoidasida</taxon>
        <taxon>Haemosporida</taxon>
        <taxon>Plasmodiidae</taxon>
        <taxon>Plasmodium</taxon>
        <taxon>Plasmodium (Plasmodium)</taxon>
    </lineage>
</organism>
<dbReference type="Proteomes" id="UP000030640">
    <property type="component" value="Unassembled WGS sequence"/>
</dbReference>
<dbReference type="RefSeq" id="XP_008818598.1">
    <property type="nucleotide sequence ID" value="XM_008820376.1"/>
</dbReference>
<reference evidence="1 2" key="1">
    <citation type="submission" date="2013-02" db="EMBL/GenBank/DDBJ databases">
        <title>The Genome Sequence of Plasmodium inui San Antonio 1.</title>
        <authorList>
            <consortium name="The Broad Institute Genome Sequencing Platform"/>
            <consortium name="The Broad Institute Genome Sequencing Center for Infectious Disease"/>
            <person name="Neafsey D."/>
            <person name="Cheeseman I."/>
            <person name="Volkman S."/>
            <person name="Adams J."/>
            <person name="Walker B."/>
            <person name="Young S.K."/>
            <person name="Zeng Q."/>
            <person name="Gargeya S."/>
            <person name="Fitzgerald M."/>
            <person name="Haas B."/>
            <person name="Abouelleil A."/>
            <person name="Alvarado L."/>
            <person name="Arachchi H.M."/>
            <person name="Berlin A.M."/>
            <person name="Chapman S.B."/>
            <person name="Dewar J."/>
            <person name="Goldberg J."/>
            <person name="Griggs A."/>
            <person name="Gujja S."/>
            <person name="Hansen M."/>
            <person name="Howarth C."/>
            <person name="Imamovic A."/>
            <person name="Larimer J."/>
            <person name="McCowan C."/>
            <person name="Murphy C."/>
            <person name="Neiman D."/>
            <person name="Pearson M."/>
            <person name="Priest M."/>
            <person name="Roberts A."/>
            <person name="Saif S."/>
            <person name="Shea T."/>
            <person name="Sisk P."/>
            <person name="Sykes S."/>
            <person name="Wortman J."/>
            <person name="Nusbaum C."/>
            <person name="Birren B."/>
        </authorList>
    </citation>
    <scope>NUCLEOTIDE SEQUENCE [LARGE SCALE GENOMIC DNA]</scope>
    <source>
        <strain evidence="1 2">San Antonio 1</strain>
    </source>
</reference>
<accession>W6ZZW9</accession>